<protein>
    <submittedName>
        <fullName evidence="2">Uncharacterized protein</fullName>
    </submittedName>
</protein>
<organism evidence="2 3">
    <name type="scientific">Vigna mungo</name>
    <name type="common">Black gram</name>
    <name type="synonym">Phaseolus mungo</name>
    <dbReference type="NCBI Taxonomy" id="3915"/>
    <lineage>
        <taxon>Eukaryota</taxon>
        <taxon>Viridiplantae</taxon>
        <taxon>Streptophyta</taxon>
        <taxon>Embryophyta</taxon>
        <taxon>Tracheophyta</taxon>
        <taxon>Spermatophyta</taxon>
        <taxon>Magnoliopsida</taxon>
        <taxon>eudicotyledons</taxon>
        <taxon>Gunneridae</taxon>
        <taxon>Pentapetalae</taxon>
        <taxon>rosids</taxon>
        <taxon>fabids</taxon>
        <taxon>Fabales</taxon>
        <taxon>Fabaceae</taxon>
        <taxon>Papilionoideae</taxon>
        <taxon>50 kb inversion clade</taxon>
        <taxon>NPAAA clade</taxon>
        <taxon>indigoferoid/millettioid clade</taxon>
        <taxon>Phaseoleae</taxon>
        <taxon>Vigna</taxon>
    </lineage>
</organism>
<keyword evidence="3" id="KW-1185">Reference proteome</keyword>
<keyword evidence="1" id="KW-0812">Transmembrane</keyword>
<reference evidence="2 3" key="1">
    <citation type="journal article" date="2023" name="Life. Sci Alliance">
        <title>Evolutionary insights into 3D genome organization and epigenetic landscape of Vigna mungo.</title>
        <authorList>
            <person name="Junaid A."/>
            <person name="Singh B."/>
            <person name="Bhatia S."/>
        </authorList>
    </citation>
    <scope>NUCLEOTIDE SEQUENCE [LARGE SCALE GENOMIC DNA]</scope>
    <source>
        <strain evidence="2">Urdbean</strain>
    </source>
</reference>
<sequence>MIHKTALKENFAVQKHIDITVYICIVNNLFITNNFYIYLYFKASMTRNFEHNMCLNFNHGYFLLNLWFVVAYQHFILSTQIMDYRLQNLNKYYYCHIYENWSLETTKSTRDINVVGIFLT</sequence>
<dbReference type="Proteomes" id="UP001374535">
    <property type="component" value="Chromosome 8"/>
</dbReference>
<feature type="transmembrane region" description="Helical" evidence="1">
    <location>
        <begin position="61"/>
        <end position="82"/>
    </location>
</feature>
<dbReference type="EMBL" id="CP144693">
    <property type="protein sequence ID" value="WVZ01475.1"/>
    <property type="molecule type" value="Genomic_DNA"/>
</dbReference>
<proteinExistence type="predicted"/>
<evidence type="ECO:0000313" key="3">
    <source>
        <dbReference type="Proteomes" id="UP001374535"/>
    </source>
</evidence>
<gene>
    <name evidence="2" type="ORF">V8G54_027544</name>
</gene>
<dbReference type="AlphaFoldDB" id="A0AAQ3N2V7"/>
<keyword evidence="1" id="KW-1133">Transmembrane helix</keyword>
<name>A0AAQ3N2V7_VIGMU</name>
<accession>A0AAQ3N2V7</accession>
<keyword evidence="1" id="KW-0472">Membrane</keyword>
<feature type="transmembrane region" description="Helical" evidence="1">
    <location>
        <begin position="21"/>
        <end position="41"/>
    </location>
</feature>
<evidence type="ECO:0000313" key="2">
    <source>
        <dbReference type="EMBL" id="WVZ01475.1"/>
    </source>
</evidence>
<evidence type="ECO:0000256" key="1">
    <source>
        <dbReference type="SAM" id="Phobius"/>
    </source>
</evidence>